<dbReference type="GO" id="GO:0007165">
    <property type="term" value="P:signal transduction"/>
    <property type="evidence" value="ECO:0007669"/>
    <property type="project" value="UniProtKB-KW"/>
</dbReference>
<dbReference type="PROSITE" id="PS50111">
    <property type="entry name" value="CHEMOTAXIS_TRANSDUC_2"/>
    <property type="match status" value="1"/>
</dbReference>
<dbReference type="AlphaFoldDB" id="A0A1D9MBF0"/>
<dbReference type="PROSITE" id="PS50885">
    <property type="entry name" value="HAMP"/>
    <property type="match status" value="2"/>
</dbReference>
<evidence type="ECO:0000256" key="7">
    <source>
        <dbReference type="ARBA" id="ARBA00029447"/>
    </source>
</evidence>
<protein>
    <submittedName>
        <fullName evidence="13">Chemotaxis protein</fullName>
    </submittedName>
</protein>
<dbReference type="PANTHER" id="PTHR43531:SF11">
    <property type="entry name" value="METHYL-ACCEPTING CHEMOTAXIS PROTEIN 3"/>
    <property type="match status" value="1"/>
</dbReference>
<reference evidence="13 14" key="1">
    <citation type="submission" date="2016-10" db="EMBL/GenBank/DDBJ databases">
        <title>Rhodobacter sp. LPB0142, isolated from sea water.</title>
        <authorList>
            <person name="Kim E."/>
            <person name="Yi H."/>
        </authorList>
    </citation>
    <scope>NUCLEOTIDE SEQUENCE [LARGE SCALE GENOMIC DNA]</scope>
    <source>
        <strain evidence="13 14">LPB0142</strain>
    </source>
</reference>
<keyword evidence="2" id="KW-1003">Cell membrane</keyword>
<dbReference type="SUPFAM" id="SSF58104">
    <property type="entry name" value="Methyl-accepting chemotaxis protein (MCP) signaling domain"/>
    <property type="match status" value="1"/>
</dbReference>
<dbReference type="InterPro" id="IPR004089">
    <property type="entry name" value="MCPsignal_dom"/>
</dbReference>
<feature type="region of interest" description="Disordered" evidence="9">
    <location>
        <begin position="278"/>
        <end position="341"/>
    </location>
</feature>
<evidence type="ECO:0000313" key="13">
    <source>
        <dbReference type="EMBL" id="AOZ69049.1"/>
    </source>
</evidence>
<dbReference type="GO" id="GO:0006935">
    <property type="term" value="P:chemotaxis"/>
    <property type="evidence" value="ECO:0007669"/>
    <property type="project" value="UniProtKB-KW"/>
</dbReference>
<evidence type="ECO:0000256" key="3">
    <source>
        <dbReference type="ARBA" id="ARBA00022500"/>
    </source>
</evidence>
<keyword evidence="3" id="KW-0145">Chemotaxis</keyword>
<evidence type="ECO:0000256" key="4">
    <source>
        <dbReference type="ARBA" id="ARBA00022692"/>
    </source>
</evidence>
<dbReference type="FunFam" id="1.10.287.950:FF:000001">
    <property type="entry name" value="Methyl-accepting chemotaxis sensory transducer"/>
    <property type="match status" value="1"/>
</dbReference>
<dbReference type="InterPro" id="IPR051310">
    <property type="entry name" value="MCP_chemotaxis"/>
</dbReference>
<keyword evidence="4 10" id="KW-0812">Transmembrane</keyword>
<feature type="domain" description="HAMP" evidence="12">
    <location>
        <begin position="340"/>
        <end position="392"/>
    </location>
</feature>
<dbReference type="SMART" id="SM00304">
    <property type="entry name" value="HAMP"/>
    <property type="match status" value="2"/>
</dbReference>
<keyword evidence="6 10" id="KW-0472">Membrane</keyword>
<dbReference type="CDD" id="cd22249">
    <property type="entry name" value="UDM1_RNF168_RNF169-like"/>
    <property type="match status" value="1"/>
</dbReference>
<name>A0A1D9MBF0_9RHOB</name>
<evidence type="ECO:0000259" key="11">
    <source>
        <dbReference type="PROSITE" id="PS50111"/>
    </source>
</evidence>
<dbReference type="Pfam" id="PF17200">
    <property type="entry name" value="sCache_2"/>
    <property type="match status" value="1"/>
</dbReference>
<proteinExistence type="inferred from homology"/>
<feature type="domain" description="Methyl-accepting transducer" evidence="11">
    <location>
        <begin position="397"/>
        <end position="626"/>
    </location>
</feature>
<dbReference type="KEGG" id="rhp:LPB142_06695"/>
<dbReference type="InterPro" id="IPR033480">
    <property type="entry name" value="sCache_2"/>
</dbReference>
<dbReference type="InterPro" id="IPR003660">
    <property type="entry name" value="HAMP_dom"/>
</dbReference>
<dbReference type="Proteomes" id="UP000176562">
    <property type="component" value="Chromosome"/>
</dbReference>
<dbReference type="EMBL" id="CP017781">
    <property type="protein sequence ID" value="AOZ69049.1"/>
    <property type="molecule type" value="Genomic_DNA"/>
</dbReference>
<comment type="similarity">
    <text evidence="7">Belongs to the methyl-accepting chemotaxis (MCP) protein family.</text>
</comment>
<dbReference type="CDD" id="cd11386">
    <property type="entry name" value="MCP_signal"/>
    <property type="match status" value="1"/>
</dbReference>
<evidence type="ECO:0000313" key="14">
    <source>
        <dbReference type="Proteomes" id="UP000176562"/>
    </source>
</evidence>
<dbReference type="SMART" id="SM01049">
    <property type="entry name" value="Cache_2"/>
    <property type="match status" value="1"/>
</dbReference>
<sequence length="652" mass="69890">MSKLNEKGIPIRLSKLYRIPARIYAIVLIAALALAGLSEGLLKLAVSNAYDMRETHLSDVTDTAISALAHLQDEVDSGTITLEQAQAEARLQLTAMTFADSGYFYALDTKGVMLVHPTQPDWVNTNKLDYVDAKGTPIFVEMLKLVEAKGSGMLRYYFTKPGSTETEMKLGFVRIYEPWGWVVGTGSYVSDIEAALAHLRKISLGALAGAVAVLMLISTLLARSVTIPLEAIIRRMGSMTAGDAASAVPFTSARSDIGDMARAIDTFRAALIEKQALEESRREKDEEMRRAEQAAQAREEELRQREAAAQEDRRRQEAEALRDREAARAAAEVEREAQMREQERVVTTLAANLKAMSEGDLTVAIVESFPPGYEQLRVDFNAAVTRFAELAGAIIETGDEIQSEAASLNNASTELGRRTETQAASLEETAAAMNEIAASVDSSADGARNAARAVGKTRDKTALGRDVVKQTLTAMNDIAHSSEKISRITSVIDDIAFQTNLLALNAGVEAARAGESGRGFAVVASEVRALAQRSSEAAREIAELISTSEAQVKSGVTLASQSDDALGAIGDLVSELDSVIKTIAASAAEQSVGISEVTTAVNQLDQVTQQNAAMFEENSAAVQALLAQARALKQLSAVFTIDAEARAMRLAS</sequence>
<dbReference type="RefSeq" id="WP_071165893.1">
    <property type="nucleotide sequence ID" value="NZ_CP017781.1"/>
</dbReference>
<evidence type="ECO:0000256" key="2">
    <source>
        <dbReference type="ARBA" id="ARBA00022475"/>
    </source>
</evidence>
<comment type="subcellular location">
    <subcellularLocation>
        <location evidence="1">Cell membrane</location>
        <topology evidence="1">Multi-pass membrane protein</topology>
    </subcellularLocation>
</comment>
<feature type="transmembrane region" description="Helical" evidence="10">
    <location>
        <begin position="202"/>
        <end position="222"/>
    </location>
</feature>
<dbReference type="Gene3D" id="1.10.8.500">
    <property type="entry name" value="HAMP domain in histidine kinase"/>
    <property type="match status" value="1"/>
</dbReference>
<dbReference type="Gene3D" id="1.10.287.950">
    <property type="entry name" value="Methyl-accepting chemotaxis protein"/>
    <property type="match status" value="1"/>
</dbReference>
<evidence type="ECO:0000256" key="5">
    <source>
        <dbReference type="ARBA" id="ARBA00022989"/>
    </source>
</evidence>
<evidence type="ECO:0000256" key="9">
    <source>
        <dbReference type="SAM" id="MobiDB-lite"/>
    </source>
</evidence>
<evidence type="ECO:0000256" key="8">
    <source>
        <dbReference type="PROSITE-ProRule" id="PRU00284"/>
    </source>
</evidence>
<dbReference type="Pfam" id="PF00015">
    <property type="entry name" value="MCPsignal"/>
    <property type="match status" value="1"/>
</dbReference>
<dbReference type="GO" id="GO:0005886">
    <property type="term" value="C:plasma membrane"/>
    <property type="evidence" value="ECO:0007669"/>
    <property type="project" value="UniProtKB-SubCell"/>
</dbReference>
<evidence type="ECO:0000256" key="10">
    <source>
        <dbReference type="SAM" id="Phobius"/>
    </source>
</evidence>
<accession>A0A1D9MBF0</accession>
<dbReference type="Gene3D" id="3.30.450.20">
    <property type="entry name" value="PAS domain"/>
    <property type="match status" value="1"/>
</dbReference>
<feature type="transmembrane region" description="Helical" evidence="10">
    <location>
        <begin position="23"/>
        <end position="46"/>
    </location>
</feature>
<dbReference type="SUPFAM" id="SSF158472">
    <property type="entry name" value="HAMP domain-like"/>
    <property type="match status" value="1"/>
</dbReference>
<dbReference type="SMART" id="SM00283">
    <property type="entry name" value="MA"/>
    <property type="match status" value="1"/>
</dbReference>
<keyword evidence="5 10" id="KW-1133">Transmembrane helix</keyword>
<gene>
    <name evidence="13" type="ORF">LPB142_06695</name>
</gene>
<evidence type="ECO:0000259" key="12">
    <source>
        <dbReference type="PROSITE" id="PS50885"/>
    </source>
</evidence>
<keyword evidence="8" id="KW-0807">Transducer</keyword>
<feature type="domain" description="HAMP" evidence="12">
    <location>
        <begin position="223"/>
        <end position="276"/>
    </location>
</feature>
<dbReference type="PANTHER" id="PTHR43531">
    <property type="entry name" value="PROTEIN ICFG"/>
    <property type="match status" value="1"/>
</dbReference>
<dbReference type="STRING" id="1850250.LPB142_06695"/>
<keyword evidence="14" id="KW-1185">Reference proteome</keyword>
<organism evidence="13 14">
    <name type="scientific">Rhodobacter xanthinilyticus</name>
    <dbReference type="NCBI Taxonomy" id="1850250"/>
    <lineage>
        <taxon>Bacteria</taxon>
        <taxon>Pseudomonadati</taxon>
        <taxon>Pseudomonadota</taxon>
        <taxon>Alphaproteobacteria</taxon>
        <taxon>Rhodobacterales</taxon>
        <taxon>Rhodobacter group</taxon>
        <taxon>Rhodobacter</taxon>
    </lineage>
</organism>
<evidence type="ECO:0000256" key="1">
    <source>
        <dbReference type="ARBA" id="ARBA00004651"/>
    </source>
</evidence>
<evidence type="ECO:0000256" key="6">
    <source>
        <dbReference type="ARBA" id="ARBA00023136"/>
    </source>
</evidence>